<dbReference type="Gene3D" id="3.20.20.30">
    <property type="entry name" value="Luciferase-like domain"/>
    <property type="match status" value="1"/>
</dbReference>
<organism evidence="6 7">
    <name type="scientific">Tectimicrobiota bacterium</name>
    <dbReference type="NCBI Taxonomy" id="2528274"/>
    <lineage>
        <taxon>Bacteria</taxon>
        <taxon>Pseudomonadati</taxon>
        <taxon>Nitrospinota/Tectimicrobiota group</taxon>
        <taxon>Candidatus Tectimicrobiota</taxon>
    </lineage>
</organism>
<dbReference type="InterPro" id="IPR011251">
    <property type="entry name" value="Luciferase-like_dom"/>
</dbReference>
<dbReference type="InterPro" id="IPR050172">
    <property type="entry name" value="SsuD_RutA_monooxygenase"/>
</dbReference>
<protein>
    <submittedName>
        <fullName evidence="6">LLM class flavin-dependent oxidoreductase</fullName>
    </submittedName>
</protein>
<feature type="domain" description="Luciferase-like" evidence="5">
    <location>
        <begin position="15"/>
        <end position="290"/>
    </location>
</feature>
<dbReference type="NCBIfam" id="TIGR03619">
    <property type="entry name" value="F420_Rv2161c"/>
    <property type="match status" value="1"/>
</dbReference>
<evidence type="ECO:0000256" key="4">
    <source>
        <dbReference type="ARBA" id="ARBA00023033"/>
    </source>
</evidence>
<evidence type="ECO:0000256" key="1">
    <source>
        <dbReference type="ARBA" id="ARBA00022630"/>
    </source>
</evidence>
<keyword evidence="3" id="KW-0560">Oxidoreductase</keyword>
<comment type="caution">
    <text evidence="6">The sequence shown here is derived from an EMBL/GenBank/DDBJ whole genome shotgun (WGS) entry which is preliminary data.</text>
</comment>
<dbReference type="SUPFAM" id="SSF51679">
    <property type="entry name" value="Bacterial luciferase-like"/>
    <property type="match status" value="1"/>
</dbReference>
<dbReference type="Pfam" id="PF00296">
    <property type="entry name" value="Bac_luciferase"/>
    <property type="match status" value="1"/>
</dbReference>
<evidence type="ECO:0000313" key="7">
    <source>
        <dbReference type="Proteomes" id="UP000782312"/>
    </source>
</evidence>
<name>A0A932MMI9_UNCTE</name>
<dbReference type="AlphaFoldDB" id="A0A932MMI9"/>
<dbReference type="GO" id="GO:0046306">
    <property type="term" value="P:alkanesulfonate catabolic process"/>
    <property type="evidence" value="ECO:0007669"/>
    <property type="project" value="TreeGrafter"/>
</dbReference>
<accession>A0A932MMI9</accession>
<dbReference type="InterPro" id="IPR036661">
    <property type="entry name" value="Luciferase-like_sf"/>
</dbReference>
<dbReference type="EMBL" id="JACPUR010000019">
    <property type="protein sequence ID" value="MBI3127705.1"/>
    <property type="molecule type" value="Genomic_DNA"/>
</dbReference>
<keyword evidence="2" id="KW-0288">FMN</keyword>
<dbReference type="PANTHER" id="PTHR42847:SF4">
    <property type="entry name" value="ALKANESULFONATE MONOOXYGENASE-RELATED"/>
    <property type="match status" value="1"/>
</dbReference>
<dbReference type="GO" id="GO:0008726">
    <property type="term" value="F:alkanesulfonate monooxygenase activity"/>
    <property type="evidence" value="ECO:0007669"/>
    <property type="project" value="TreeGrafter"/>
</dbReference>
<dbReference type="Proteomes" id="UP000782312">
    <property type="component" value="Unassembled WGS sequence"/>
</dbReference>
<evidence type="ECO:0000256" key="3">
    <source>
        <dbReference type="ARBA" id="ARBA00023002"/>
    </source>
</evidence>
<dbReference type="PANTHER" id="PTHR42847">
    <property type="entry name" value="ALKANESULFONATE MONOOXYGENASE"/>
    <property type="match status" value="1"/>
</dbReference>
<keyword evidence="4" id="KW-0503">Monooxygenase</keyword>
<evidence type="ECO:0000259" key="5">
    <source>
        <dbReference type="Pfam" id="PF00296"/>
    </source>
</evidence>
<keyword evidence="1" id="KW-0285">Flavoprotein</keyword>
<gene>
    <name evidence="6" type="ORF">HYZ11_08895</name>
</gene>
<proteinExistence type="predicted"/>
<evidence type="ECO:0000313" key="6">
    <source>
        <dbReference type="EMBL" id="MBI3127705.1"/>
    </source>
</evidence>
<reference evidence="6" key="1">
    <citation type="submission" date="2020-07" db="EMBL/GenBank/DDBJ databases">
        <title>Huge and variable diversity of episymbiotic CPR bacteria and DPANN archaea in groundwater ecosystems.</title>
        <authorList>
            <person name="He C.Y."/>
            <person name="Keren R."/>
            <person name="Whittaker M."/>
            <person name="Farag I.F."/>
            <person name="Doudna J."/>
            <person name="Cate J.H.D."/>
            <person name="Banfield J.F."/>
        </authorList>
    </citation>
    <scope>NUCLEOTIDE SEQUENCE</scope>
    <source>
        <strain evidence="6">NC_groundwater_763_Ag_S-0.2um_68_21</strain>
    </source>
</reference>
<evidence type="ECO:0000256" key="2">
    <source>
        <dbReference type="ARBA" id="ARBA00022643"/>
    </source>
</evidence>
<dbReference type="InterPro" id="IPR019921">
    <property type="entry name" value="Lucif-like_OxRdtase_Rv2161c"/>
</dbReference>
<sequence length="319" mass="34762">MPEAKVRFGVSGGMHPERATPPGEMYAHAELAERLGYDSFWLGDHVAFHGPYPESLTALAAFAARTKRITLGTCVYLLPLRRPAIAAKAAATVDFLSGGGRFVFGVGVGGEGKAEFELCGVPLDERGARMDESLEIVRKLWTGGTVSHRGRFWAFEGARQSPPPATPGGPPIWVGGRSEAAQRRAARSGDGWVSYLFTARRYAEALEKMRGWAAEAGRALDIDGGRWTPAHHAFFYMHGDAETALRRGTENLSCRYAMDFDGIAERYLLYGPPERVAGQIEGYKQAGVRHFIFKYAGPPEEEMDQLARLAGEVLAGSRA</sequence>